<dbReference type="OrthoDB" id="356399at2"/>
<name>A0A372MIX6_9SPIR</name>
<evidence type="ECO:0000313" key="2">
    <source>
        <dbReference type="EMBL" id="RFU95757.1"/>
    </source>
</evidence>
<sequence length="134" mass="14826">MKLNNYLQSVTYNWPAKVLSLVLAILVYAFIQFSTMGDRVVSIPIEVHLPTSLEAESLVPSSIEVSIQGNEDIIYLINPESIKASLDFSSVEKAGIATAPVVLRYEEDVFESAGIALQANPQYYRILFKEGSAR</sequence>
<keyword evidence="1" id="KW-0812">Transmembrane</keyword>
<proteinExistence type="predicted"/>
<protein>
    <recommendedName>
        <fullName evidence="4">YbbR-like domain-containing protein</fullName>
    </recommendedName>
</protein>
<organism evidence="2 3">
    <name type="scientific">Sphaerochaeta halotolerans</name>
    <dbReference type="NCBI Taxonomy" id="2293840"/>
    <lineage>
        <taxon>Bacteria</taxon>
        <taxon>Pseudomonadati</taxon>
        <taxon>Spirochaetota</taxon>
        <taxon>Spirochaetia</taxon>
        <taxon>Spirochaetales</taxon>
        <taxon>Sphaerochaetaceae</taxon>
        <taxon>Sphaerochaeta</taxon>
    </lineage>
</organism>
<dbReference type="AlphaFoldDB" id="A0A372MIX6"/>
<dbReference type="EMBL" id="QUWK01000002">
    <property type="protein sequence ID" value="RFU95757.1"/>
    <property type="molecule type" value="Genomic_DNA"/>
</dbReference>
<evidence type="ECO:0000313" key="3">
    <source>
        <dbReference type="Proteomes" id="UP000264002"/>
    </source>
</evidence>
<keyword evidence="1" id="KW-1133">Transmembrane helix</keyword>
<accession>A0A372MIX6</accession>
<dbReference type="RefSeq" id="WP_117329154.1">
    <property type="nucleotide sequence ID" value="NZ_QUWK01000002.1"/>
</dbReference>
<gene>
    <name evidence="2" type="ORF">DYP60_01760</name>
</gene>
<evidence type="ECO:0008006" key="4">
    <source>
        <dbReference type="Google" id="ProtNLM"/>
    </source>
</evidence>
<comment type="caution">
    <text evidence="2">The sequence shown here is derived from an EMBL/GenBank/DDBJ whole genome shotgun (WGS) entry which is preliminary data.</text>
</comment>
<dbReference type="Gene3D" id="2.170.120.30">
    <property type="match status" value="1"/>
</dbReference>
<keyword evidence="3" id="KW-1185">Reference proteome</keyword>
<keyword evidence="1" id="KW-0472">Membrane</keyword>
<reference evidence="2 3" key="2">
    <citation type="submission" date="2018-09" db="EMBL/GenBank/DDBJ databases">
        <title>Genome of Sphaerochaeta halotolerans strain 4-11.</title>
        <authorList>
            <person name="Nazina T.N."/>
            <person name="Sokolova D.S."/>
        </authorList>
    </citation>
    <scope>NUCLEOTIDE SEQUENCE [LARGE SCALE GENOMIC DNA]</scope>
    <source>
        <strain evidence="2 3">4-11</strain>
    </source>
</reference>
<feature type="transmembrane region" description="Helical" evidence="1">
    <location>
        <begin position="12"/>
        <end position="31"/>
    </location>
</feature>
<dbReference type="Proteomes" id="UP000264002">
    <property type="component" value="Unassembled WGS sequence"/>
</dbReference>
<evidence type="ECO:0000256" key="1">
    <source>
        <dbReference type="SAM" id="Phobius"/>
    </source>
</evidence>
<reference evidence="3" key="1">
    <citation type="submission" date="2018-08" db="EMBL/GenBank/DDBJ databases">
        <authorList>
            <person name="Grouzdev D.S."/>
            <person name="Krutkina M.S."/>
        </authorList>
    </citation>
    <scope>NUCLEOTIDE SEQUENCE [LARGE SCALE GENOMIC DNA]</scope>
    <source>
        <strain evidence="3">4-11</strain>
    </source>
</reference>